<evidence type="ECO:0000313" key="3">
    <source>
        <dbReference type="Proteomes" id="UP000828390"/>
    </source>
</evidence>
<protein>
    <submittedName>
        <fullName evidence="2">Uncharacterized protein</fullName>
    </submittedName>
</protein>
<reference evidence="2" key="2">
    <citation type="submission" date="2020-11" db="EMBL/GenBank/DDBJ databases">
        <authorList>
            <person name="McCartney M.A."/>
            <person name="Auch B."/>
            <person name="Kono T."/>
            <person name="Mallez S."/>
            <person name="Becker A."/>
            <person name="Gohl D.M."/>
            <person name="Silverstein K.A.T."/>
            <person name="Koren S."/>
            <person name="Bechman K.B."/>
            <person name="Herman A."/>
            <person name="Abrahante J.E."/>
            <person name="Garbe J."/>
        </authorList>
    </citation>
    <scope>NUCLEOTIDE SEQUENCE</scope>
    <source>
        <strain evidence="2">Duluth1</strain>
        <tissue evidence="2">Whole animal</tissue>
    </source>
</reference>
<keyword evidence="3" id="KW-1185">Reference proteome</keyword>
<reference evidence="2" key="1">
    <citation type="journal article" date="2019" name="bioRxiv">
        <title>The Genome of the Zebra Mussel, Dreissena polymorpha: A Resource for Invasive Species Research.</title>
        <authorList>
            <person name="McCartney M.A."/>
            <person name="Auch B."/>
            <person name="Kono T."/>
            <person name="Mallez S."/>
            <person name="Zhang Y."/>
            <person name="Obille A."/>
            <person name="Becker A."/>
            <person name="Abrahante J.E."/>
            <person name="Garbe J."/>
            <person name="Badalamenti J.P."/>
            <person name="Herman A."/>
            <person name="Mangelson H."/>
            <person name="Liachko I."/>
            <person name="Sullivan S."/>
            <person name="Sone E.D."/>
            <person name="Koren S."/>
            <person name="Silverstein K.A.T."/>
            <person name="Beckman K.B."/>
            <person name="Gohl D.M."/>
        </authorList>
    </citation>
    <scope>NUCLEOTIDE SEQUENCE</scope>
    <source>
        <strain evidence="2">Duluth1</strain>
        <tissue evidence="2">Whole animal</tissue>
    </source>
</reference>
<dbReference type="Proteomes" id="UP000828390">
    <property type="component" value="Unassembled WGS sequence"/>
</dbReference>
<dbReference type="AlphaFoldDB" id="A0A9D4ES44"/>
<gene>
    <name evidence="2" type="ORF">DPMN_163530</name>
</gene>
<accession>A0A9D4ES44</accession>
<sequence length="69" mass="8018">MTTCSSKKAYNSRKTFTKTSQPNTSVTADTDRNLLTERAEILNRWTDDDYSDLYNYPLRLDPNLLQNNP</sequence>
<feature type="region of interest" description="Disordered" evidence="1">
    <location>
        <begin position="1"/>
        <end position="31"/>
    </location>
</feature>
<proteinExistence type="predicted"/>
<comment type="caution">
    <text evidence="2">The sequence shown here is derived from an EMBL/GenBank/DDBJ whole genome shotgun (WGS) entry which is preliminary data.</text>
</comment>
<feature type="compositionally biased region" description="Polar residues" evidence="1">
    <location>
        <begin position="1"/>
        <end position="28"/>
    </location>
</feature>
<dbReference type="EMBL" id="JAIWYP010000008">
    <property type="protein sequence ID" value="KAH3785440.1"/>
    <property type="molecule type" value="Genomic_DNA"/>
</dbReference>
<name>A0A9D4ES44_DREPO</name>
<evidence type="ECO:0000313" key="2">
    <source>
        <dbReference type="EMBL" id="KAH3785440.1"/>
    </source>
</evidence>
<evidence type="ECO:0000256" key="1">
    <source>
        <dbReference type="SAM" id="MobiDB-lite"/>
    </source>
</evidence>
<organism evidence="2 3">
    <name type="scientific">Dreissena polymorpha</name>
    <name type="common">Zebra mussel</name>
    <name type="synonym">Mytilus polymorpha</name>
    <dbReference type="NCBI Taxonomy" id="45954"/>
    <lineage>
        <taxon>Eukaryota</taxon>
        <taxon>Metazoa</taxon>
        <taxon>Spiralia</taxon>
        <taxon>Lophotrochozoa</taxon>
        <taxon>Mollusca</taxon>
        <taxon>Bivalvia</taxon>
        <taxon>Autobranchia</taxon>
        <taxon>Heteroconchia</taxon>
        <taxon>Euheterodonta</taxon>
        <taxon>Imparidentia</taxon>
        <taxon>Neoheterodontei</taxon>
        <taxon>Myida</taxon>
        <taxon>Dreissenoidea</taxon>
        <taxon>Dreissenidae</taxon>
        <taxon>Dreissena</taxon>
    </lineage>
</organism>